<reference evidence="21 22" key="1">
    <citation type="submission" date="2022-09" db="EMBL/GenBank/DDBJ databases">
        <authorList>
            <person name="Palmer J.M."/>
        </authorList>
    </citation>
    <scope>NUCLEOTIDE SEQUENCE [LARGE SCALE GENOMIC DNA]</scope>
    <source>
        <strain evidence="21 22">DSM 7382</strain>
    </source>
</reference>
<evidence type="ECO:0000256" key="18">
    <source>
        <dbReference type="ARBA" id="ARBA00077841"/>
    </source>
</evidence>
<keyword evidence="7" id="KW-0752">Steroid biosynthesis</keyword>
<dbReference type="FunFam" id="1.20.120.1630:FF:000009">
    <property type="entry name" value="C-14 sterol reductase"/>
    <property type="match status" value="1"/>
</dbReference>
<keyword evidence="10" id="KW-0756">Sterol biosynthesis</keyword>
<dbReference type="PROSITE" id="PS01018">
    <property type="entry name" value="STEROL_REDUCT_2"/>
    <property type="match status" value="1"/>
</dbReference>
<organism evidence="21 22">
    <name type="scientific">Cerrena zonata</name>
    <dbReference type="NCBI Taxonomy" id="2478898"/>
    <lineage>
        <taxon>Eukaryota</taxon>
        <taxon>Fungi</taxon>
        <taxon>Dikarya</taxon>
        <taxon>Basidiomycota</taxon>
        <taxon>Agaricomycotina</taxon>
        <taxon>Agaricomycetes</taxon>
        <taxon>Polyporales</taxon>
        <taxon>Cerrenaceae</taxon>
        <taxon>Cerrena</taxon>
    </lineage>
</organism>
<dbReference type="GO" id="GO:0006696">
    <property type="term" value="P:ergosterol biosynthetic process"/>
    <property type="evidence" value="ECO:0007669"/>
    <property type="project" value="TreeGrafter"/>
</dbReference>
<proteinExistence type="inferred from homology"/>
<dbReference type="GO" id="GO:0050613">
    <property type="term" value="F:Delta14-sterol reductase activity"/>
    <property type="evidence" value="ECO:0007669"/>
    <property type="project" value="UniProtKB-EC"/>
</dbReference>
<name>A0AAW0FYR0_9APHY</name>
<feature type="transmembrane region" description="Helical" evidence="20">
    <location>
        <begin position="275"/>
        <end position="293"/>
    </location>
</feature>
<dbReference type="InterPro" id="IPR001171">
    <property type="entry name" value="ERG24_DHCR-like"/>
</dbReference>
<evidence type="ECO:0000256" key="20">
    <source>
        <dbReference type="SAM" id="Phobius"/>
    </source>
</evidence>
<evidence type="ECO:0000313" key="22">
    <source>
        <dbReference type="Proteomes" id="UP001385951"/>
    </source>
</evidence>
<dbReference type="InterPro" id="IPR018083">
    <property type="entry name" value="Sterol_reductase_CS"/>
</dbReference>
<evidence type="ECO:0000256" key="16">
    <source>
        <dbReference type="ARBA" id="ARBA00060638"/>
    </source>
</evidence>
<feature type="transmembrane region" description="Helical" evidence="20">
    <location>
        <begin position="21"/>
        <end position="42"/>
    </location>
</feature>
<evidence type="ECO:0000256" key="12">
    <source>
        <dbReference type="ARBA" id="ARBA00023136"/>
    </source>
</evidence>
<dbReference type="Pfam" id="PF01222">
    <property type="entry name" value="ERG4_ERG24"/>
    <property type="match status" value="1"/>
</dbReference>
<protein>
    <recommendedName>
        <fullName evidence="17">Delta(14)-sterol reductase ERG24</fullName>
        <ecNumber evidence="3">1.3.1.70</ecNumber>
    </recommendedName>
    <alternativeName>
        <fullName evidence="19">C-14 sterol reductase ERG24</fullName>
    </alternativeName>
    <alternativeName>
        <fullName evidence="18">Sterol C14-reductase ERG24</fullName>
    </alternativeName>
</protein>
<keyword evidence="12 20" id="KW-0472">Membrane</keyword>
<feature type="transmembrane region" description="Helical" evidence="20">
    <location>
        <begin position="238"/>
        <end position="255"/>
    </location>
</feature>
<feature type="transmembrane region" description="Helical" evidence="20">
    <location>
        <begin position="151"/>
        <end position="172"/>
    </location>
</feature>
<evidence type="ECO:0000256" key="19">
    <source>
        <dbReference type="ARBA" id="ARBA00083315"/>
    </source>
</evidence>
<evidence type="ECO:0000256" key="15">
    <source>
        <dbReference type="ARBA" id="ARBA00052254"/>
    </source>
</evidence>
<evidence type="ECO:0000256" key="17">
    <source>
        <dbReference type="ARBA" id="ARBA00074394"/>
    </source>
</evidence>
<sequence>MGTRRAPPPADLNPRTKHYEFLGPPGALFITLGVPATTYALYYGCSEHSGGCPPQLETLYPSFLAAVQDKDWWLGLWDTKAALAYLAWYAFCVVAWFVLPGDWVEGVYIRDGSTKKYKINAFTTFLLTMGALTGVIYRFGPESFTFIYERWIGFVTASIAMSVFQGVLCYLFSFRKGALLALGGNSGNPIYDFFVGRELNPSIGWFDVKSFNELRPGLILWVLVDISMACEQYVRRGSVTDSMWLVLAFQAWYVADGLYNEPAILTTMDITTDGFGFMLAVGDLAWVPFVYSLQARYLVFNPIELGQEATVGIVLVNLLGYYIFRAANGEKNDFRNGRNPKNLEYMTTEGGSKLLTSGWWGRSRHPNYFGDLLMALAWSLPTGYDTPITYFYVIYFAVLLIHRQRRDDENCEKKYGKDWKKYCEIVPYRIIPYIY</sequence>
<keyword evidence="14" id="KW-0753">Steroid metabolism</keyword>
<feature type="transmembrane region" description="Helical" evidence="20">
    <location>
        <begin position="305"/>
        <end position="324"/>
    </location>
</feature>
<evidence type="ECO:0000256" key="3">
    <source>
        <dbReference type="ARBA" id="ARBA00012413"/>
    </source>
</evidence>
<keyword evidence="9" id="KW-0560">Oxidoreductase</keyword>
<evidence type="ECO:0000256" key="4">
    <source>
        <dbReference type="ARBA" id="ARBA00022516"/>
    </source>
</evidence>
<dbReference type="GO" id="GO:0005789">
    <property type="term" value="C:endoplasmic reticulum membrane"/>
    <property type="evidence" value="ECO:0007669"/>
    <property type="project" value="TreeGrafter"/>
</dbReference>
<keyword evidence="5 20" id="KW-0812">Transmembrane</keyword>
<gene>
    <name evidence="21" type="ORF">QCA50_014642</name>
</gene>
<dbReference type="Gene3D" id="1.20.120.1630">
    <property type="match status" value="1"/>
</dbReference>
<evidence type="ECO:0000256" key="7">
    <source>
        <dbReference type="ARBA" id="ARBA00022955"/>
    </source>
</evidence>
<comment type="similarity">
    <text evidence="2">Belongs to the ERG4/ERG24 family.</text>
</comment>
<evidence type="ECO:0000256" key="1">
    <source>
        <dbReference type="ARBA" id="ARBA00004141"/>
    </source>
</evidence>
<keyword evidence="22" id="KW-1185">Reference proteome</keyword>
<evidence type="ECO:0000256" key="8">
    <source>
        <dbReference type="ARBA" id="ARBA00022989"/>
    </source>
</evidence>
<comment type="subcellular location">
    <subcellularLocation>
        <location evidence="1">Membrane</location>
        <topology evidence="1">Multi-pass membrane protein</topology>
    </subcellularLocation>
</comment>
<evidence type="ECO:0000256" key="10">
    <source>
        <dbReference type="ARBA" id="ARBA00023011"/>
    </source>
</evidence>
<dbReference type="PANTHER" id="PTHR21257">
    <property type="entry name" value="DELTA(14)-STEROL REDUCTASE"/>
    <property type="match status" value="1"/>
</dbReference>
<keyword evidence="8 20" id="KW-1133">Transmembrane helix</keyword>
<keyword evidence="13" id="KW-1207">Sterol metabolism</keyword>
<feature type="transmembrane region" description="Helical" evidence="20">
    <location>
        <begin position="82"/>
        <end position="99"/>
    </location>
</feature>
<feature type="transmembrane region" description="Helical" evidence="20">
    <location>
        <begin position="119"/>
        <end position="139"/>
    </location>
</feature>
<evidence type="ECO:0000256" key="5">
    <source>
        <dbReference type="ARBA" id="ARBA00022692"/>
    </source>
</evidence>
<keyword evidence="6" id="KW-0521">NADP</keyword>
<comment type="catalytic activity">
    <reaction evidence="15">
        <text>4,4-dimethyl-5alpha-cholesta-8,24-dien-3beta-ol + NADP(+) = 4,4-dimethyl-5alpha-cholesta-8,14,24-trien-3beta-ol + NADPH + H(+)</text>
        <dbReference type="Rhea" id="RHEA:18561"/>
        <dbReference type="ChEBI" id="CHEBI:15378"/>
        <dbReference type="ChEBI" id="CHEBI:17813"/>
        <dbReference type="ChEBI" id="CHEBI:18364"/>
        <dbReference type="ChEBI" id="CHEBI:57783"/>
        <dbReference type="ChEBI" id="CHEBI:58349"/>
        <dbReference type="EC" id="1.3.1.70"/>
    </reaction>
    <physiologicalReaction direction="right-to-left" evidence="15">
        <dbReference type="Rhea" id="RHEA:18563"/>
    </physiologicalReaction>
</comment>
<dbReference type="Proteomes" id="UP001385951">
    <property type="component" value="Unassembled WGS sequence"/>
</dbReference>
<comment type="pathway">
    <text evidence="16">Steroid biosynthesis; zymosterol biosynthesis; zymosterol from lanosterol: step 2/6.</text>
</comment>
<dbReference type="EMBL" id="JASBNA010000036">
    <property type="protein sequence ID" value="KAK7682437.1"/>
    <property type="molecule type" value="Genomic_DNA"/>
</dbReference>
<evidence type="ECO:0000256" key="13">
    <source>
        <dbReference type="ARBA" id="ARBA00023166"/>
    </source>
</evidence>
<evidence type="ECO:0000256" key="14">
    <source>
        <dbReference type="ARBA" id="ARBA00023221"/>
    </source>
</evidence>
<evidence type="ECO:0000256" key="9">
    <source>
        <dbReference type="ARBA" id="ARBA00023002"/>
    </source>
</evidence>
<dbReference type="AlphaFoldDB" id="A0AAW0FYR0"/>
<evidence type="ECO:0000256" key="2">
    <source>
        <dbReference type="ARBA" id="ARBA00005402"/>
    </source>
</evidence>
<accession>A0AAW0FYR0</accession>
<feature type="transmembrane region" description="Helical" evidence="20">
    <location>
        <begin position="382"/>
        <end position="401"/>
    </location>
</feature>
<keyword evidence="11" id="KW-0443">Lipid metabolism</keyword>
<dbReference type="EC" id="1.3.1.70" evidence="3"/>
<evidence type="ECO:0000256" key="11">
    <source>
        <dbReference type="ARBA" id="ARBA00023098"/>
    </source>
</evidence>
<comment type="caution">
    <text evidence="21">The sequence shown here is derived from an EMBL/GenBank/DDBJ whole genome shotgun (WGS) entry which is preliminary data.</text>
</comment>
<evidence type="ECO:0000256" key="6">
    <source>
        <dbReference type="ARBA" id="ARBA00022857"/>
    </source>
</evidence>
<keyword evidence="4" id="KW-0444">Lipid biosynthesis</keyword>
<evidence type="ECO:0000313" key="21">
    <source>
        <dbReference type="EMBL" id="KAK7682437.1"/>
    </source>
</evidence>
<dbReference type="PANTHER" id="PTHR21257:SF52">
    <property type="entry name" value="DELTA(14)-STEROL REDUCTASE TM7SF2"/>
    <property type="match status" value="1"/>
</dbReference>